<gene>
    <name evidence="14" type="ordered locus">Weevi_1079</name>
</gene>
<keyword evidence="2" id="KW-1003">Cell membrane</keyword>
<evidence type="ECO:0000256" key="9">
    <source>
        <dbReference type="ARBA" id="ARBA00040743"/>
    </source>
</evidence>
<evidence type="ECO:0000256" key="4">
    <source>
        <dbReference type="ARBA" id="ARBA00022692"/>
    </source>
</evidence>
<keyword evidence="5 12" id="KW-1133">Transmembrane helix</keyword>
<evidence type="ECO:0000256" key="1">
    <source>
        <dbReference type="ARBA" id="ARBA00004382"/>
    </source>
</evidence>
<comment type="similarity">
    <text evidence="8">Belongs to the PpiD chaperone family.</text>
</comment>
<dbReference type="eggNOG" id="COG0760">
    <property type="taxonomic scope" value="Bacteria"/>
</dbReference>
<comment type="subcellular location">
    <subcellularLocation>
        <location evidence="1">Cell inner membrane</location>
        <topology evidence="1">Single-pass type II membrane protein</topology>
        <orientation evidence="1">Periplasmic side</orientation>
    </subcellularLocation>
</comment>
<keyword evidence="11 14" id="KW-0413">Isomerase</keyword>
<keyword evidence="3" id="KW-0997">Cell inner membrane</keyword>
<evidence type="ECO:0000256" key="10">
    <source>
        <dbReference type="ARBA" id="ARBA00042775"/>
    </source>
</evidence>
<evidence type="ECO:0000259" key="13">
    <source>
        <dbReference type="PROSITE" id="PS50198"/>
    </source>
</evidence>
<dbReference type="HOGENOM" id="CLU_023843_0_1_10"/>
<dbReference type="InterPro" id="IPR052029">
    <property type="entry name" value="PpiD_chaperone"/>
</dbReference>
<dbReference type="SUPFAM" id="SSF54534">
    <property type="entry name" value="FKBP-like"/>
    <property type="match status" value="1"/>
</dbReference>
<keyword evidence="7" id="KW-0143">Chaperone</keyword>
<keyword evidence="6 12" id="KW-0472">Membrane</keyword>
<keyword evidence="4 12" id="KW-0812">Transmembrane</keyword>
<evidence type="ECO:0000313" key="14">
    <source>
        <dbReference type="EMBL" id="ADX67788.1"/>
    </source>
</evidence>
<dbReference type="EMBL" id="CP002455">
    <property type="protein sequence ID" value="ADX67788.1"/>
    <property type="molecule type" value="Genomic_DNA"/>
</dbReference>
<dbReference type="Pfam" id="PF13623">
    <property type="entry name" value="SurA_N_2"/>
    <property type="match status" value="1"/>
</dbReference>
<dbReference type="KEGG" id="wvi:Weevi_1079"/>
<feature type="transmembrane region" description="Helical" evidence="12">
    <location>
        <begin position="12"/>
        <end position="31"/>
    </location>
</feature>
<dbReference type="InterPro" id="IPR046357">
    <property type="entry name" value="PPIase_dom_sf"/>
</dbReference>
<evidence type="ECO:0000256" key="5">
    <source>
        <dbReference type="ARBA" id="ARBA00022989"/>
    </source>
</evidence>
<dbReference type="GO" id="GO:0003755">
    <property type="term" value="F:peptidyl-prolyl cis-trans isomerase activity"/>
    <property type="evidence" value="ECO:0007669"/>
    <property type="project" value="UniProtKB-KW"/>
</dbReference>
<proteinExistence type="inferred from homology"/>
<dbReference type="PANTHER" id="PTHR47529:SF1">
    <property type="entry name" value="PERIPLASMIC CHAPERONE PPID"/>
    <property type="match status" value="1"/>
</dbReference>
<dbReference type="Gene3D" id="3.10.50.40">
    <property type="match status" value="1"/>
</dbReference>
<dbReference type="Gene3D" id="1.10.4030.10">
    <property type="entry name" value="Porin chaperone SurA, peptide-binding domain"/>
    <property type="match status" value="1"/>
</dbReference>
<dbReference type="InterPro" id="IPR027304">
    <property type="entry name" value="Trigger_fact/SurA_dom_sf"/>
</dbReference>
<evidence type="ECO:0000313" key="15">
    <source>
        <dbReference type="Proteomes" id="UP000008641"/>
    </source>
</evidence>
<evidence type="ECO:0000256" key="6">
    <source>
        <dbReference type="ARBA" id="ARBA00023136"/>
    </source>
</evidence>
<organism evidence="14 15">
    <name type="scientific">Weeksella virosa (strain ATCC 43766 / DSM 16922 / JCM 21250 / CCUG 30538 / CDC 9751 / IAM 14551 / NBRC 16016 / NCTC 11634 / CL345/78)</name>
    <dbReference type="NCBI Taxonomy" id="865938"/>
    <lineage>
        <taxon>Bacteria</taxon>
        <taxon>Pseudomonadati</taxon>
        <taxon>Bacteroidota</taxon>
        <taxon>Flavobacteriia</taxon>
        <taxon>Flavobacteriales</taxon>
        <taxon>Weeksellaceae</taxon>
        <taxon>Weeksella</taxon>
    </lineage>
</organism>
<dbReference type="OrthoDB" id="9812372at2"/>
<evidence type="ECO:0000256" key="7">
    <source>
        <dbReference type="ARBA" id="ARBA00023186"/>
    </source>
</evidence>
<name>F0P298_WEEVC</name>
<dbReference type="SUPFAM" id="SSF109998">
    <property type="entry name" value="Triger factor/SurA peptide-binding domain-like"/>
    <property type="match status" value="1"/>
</dbReference>
<accession>F0P298</accession>
<sequence>MAVLGEIRRRPWVIMIVIGVALVAFITGDLFSENSAIRKVFAGDPSVVGTVNGEKIGIGEYQNAINLTTNMLQAQGQNVTPNQAAQQTWASLVSSKIVQQIADNIGLKVSDEEFWDFVAQNFGMGSGDEAKNNIAQLEQAASANPEMMQQYQGWLSTANAIRSQLMLQKYSSYVKATTLVTSKEADIQQTYNAEMATIDYAKVDYGTLEKKLNVKVSDEDIKAYVKKHPKQFEVQPMVKLAYTFFPAKATAADEQAVLTEINRYKQSQIKHDKENNITDTIVSFAQANNDSIYVSQNSDDPFMSNYFTKQQLASFQLPEDAQSFINSATIGQVGGPFRIGNSYQLFKLSKTKEIKDSVKSSHILVAFDGSPAAQGVKRSKEEAKKLAETYLAEAKANPSQFGALAEKYSDDKGSATQKGSIGWVGQQNALTPVYRSFIFSKPVGTIDLVESEFGYHIIRVDEAKNKTGYQFAHLVKKIEPSKETSDKAFNDARVYVQSVENKSVKDFTTLAKNKGYDTKETEGLERFATMIGENLPNDQDDAILAWAFGKKTDKGATNLFTTANGDYIVVHLIDKFDKGLAPASIARPLVEPILKKQLITKAVNEKIGNGGINAFMKSFGAVKTTTNVNFGNGVIADVGIEPRVVGAAFGIKENTSSKAIQGNEGVYYIITKSKTLPKGQKGDSLLENMNRSLKNKVEQTLIQSLIEAADIVDNRAKSMR</sequence>
<evidence type="ECO:0000256" key="12">
    <source>
        <dbReference type="SAM" id="Phobius"/>
    </source>
</evidence>
<evidence type="ECO:0000256" key="2">
    <source>
        <dbReference type="ARBA" id="ARBA00022475"/>
    </source>
</evidence>
<dbReference type="Pfam" id="PF13616">
    <property type="entry name" value="Rotamase_3"/>
    <property type="match status" value="1"/>
</dbReference>
<evidence type="ECO:0000256" key="11">
    <source>
        <dbReference type="PROSITE-ProRule" id="PRU00278"/>
    </source>
</evidence>
<dbReference type="AlphaFoldDB" id="F0P298"/>
<feature type="domain" description="PpiC" evidence="13">
    <location>
        <begin position="355"/>
        <end position="462"/>
    </location>
</feature>
<dbReference type="RefSeq" id="WP_013598178.1">
    <property type="nucleotide sequence ID" value="NC_015144.1"/>
</dbReference>
<dbReference type="Proteomes" id="UP000008641">
    <property type="component" value="Chromosome"/>
</dbReference>
<dbReference type="PROSITE" id="PS50198">
    <property type="entry name" value="PPIC_PPIASE_2"/>
    <property type="match status" value="1"/>
</dbReference>
<dbReference type="PANTHER" id="PTHR47529">
    <property type="entry name" value="PEPTIDYL-PROLYL CIS-TRANS ISOMERASE D"/>
    <property type="match status" value="1"/>
</dbReference>
<reference evidence="14 15" key="1">
    <citation type="journal article" date="2011" name="Stand. Genomic Sci.">
        <title>Complete genome sequence of Weeksella virosa type strain (9751).</title>
        <authorList>
            <person name="Lang E."/>
            <person name="Teshima H."/>
            <person name="Lucas S."/>
            <person name="Lapidus A."/>
            <person name="Hammon N."/>
            <person name="Deshpande S."/>
            <person name="Nolan M."/>
            <person name="Cheng J.F."/>
            <person name="Pitluck S."/>
            <person name="Liolios K."/>
            <person name="Pagani I."/>
            <person name="Mikhailova N."/>
            <person name="Ivanova N."/>
            <person name="Mavromatis K."/>
            <person name="Pati A."/>
            <person name="Tapia R."/>
            <person name="Han C."/>
            <person name="Goodwin L."/>
            <person name="Chen A."/>
            <person name="Palaniappan K."/>
            <person name="Land M."/>
            <person name="Hauser L."/>
            <person name="Chang Y.J."/>
            <person name="Jeffries C.D."/>
            <person name="Brambilla E.M."/>
            <person name="Kopitz M."/>
            <person name="Rohde M."/>
            <person name="Goker M."/>
            <person name="Tindall B.J."/>
            <person name="Detter J.C."/>
            <person name="Woyke T."/>
            <person name="Bristow J."/>
            <person name="Eisen J.A."/>
            <person name="Markowitz V."/>
            <person name="Hugenholtz P."/>
            <person name="Klenk H.P."/>
            <person name="Kyrpides N.C."/>
        </authorList>
    </citation>
    <scope>NUCLEOTIDE SEQUENCE [LARGE SCALE GENOMIC DNA]</scope>
    <source>
        <strain evidence="15">ATCC 43766 / DSM 16922 / JCM 21250 / NBRC 16016 / NCTC 11634 / CL345/78</strain>
    </source>
</reference>
<dbReference type="GO" id="GO:0005886">
    <property type="term" value="C:plasma membrane"/>
    <property type="evidence" value="ECO:0007669"/>
    <property type="project" value="UniProtKB-SubCell"/>
</dbReference>
<protein>
    <recommendedName>
        <fullName evidence="9">Periplasmic chaperone PpiD</fullName>
    </recommendedName>
    <alternativeName>
        <fullName evidence="10">Periplasmic folding chaperone</fullName>
    </alternativeName>
</protein>
<evidence type="ECO:0000256" key="8">
    <source>
        <dbReference type="ARBA" id="ARBA00038408"/>
    </source>
</evidence>
<keyword evidence="15" id="KW-1185">Reference proteome</keyword>
<evidence type="ECO:0000256" key="3">
    <source>
        <dbReference type="ARBA" id="ARBA00022519"/>
    </source>
</evidence>
<dbReference type="InterPro" id="IPR000297">
    <property type="entry name" value="PPIase_PpiC"/>
</dbReference>
<keyword evidence="11" id="KW-0697">Rotamase</keyword>
<reference evidence="15" key="2">
    <citation type="journal article" date="2011" name="Stand. Genomic Sci.">
        <title>Complete genome sequence of Weeksella virosa type strain (9751T).</title>
        <authorList>
            <person name="Lang E."/>
            <person name="Teshima H."/>
            <person name="Lucas S."/>
            <person name="Lapidus A."/>
            <person name="Hammon N."/>
            <person name="Deshpande S."/>
            <person name="Nolan M."/>
            <person name="Cheng J."/>
            <person name="Pitluck S."/>
            <person name="Liolios K."/>
            <person name="Pagani I."/>
            <person name="Mikhailova N."/>
            <person name="Ivanova N."/>
            <person name="Mavromatis K."/>
            <person name="Pati A."/>
            <person name="Tapia R."/>
            <person name="Han C."/>
            <person name="Goodwin L."/>
            <person name="Chen A."/>
            <person name="Palaniappan K."/>
            <person name="Land M."/>
            <person name="Hauser L."/>
            <person name="Chang Y."/>
            <person name="Jeffries C."/>
            <person name="Brambilla E."/>
            <person name="Kopitz M."/>
            <person name="Rohde M."/>
            <person name="Goker M."/>
            <person name="Tindall B."/>
            <person name="Detter J."/>
            <person name="Woyke T."/>
            <person name="Bristow J."/>
            <person name="Eisen J."/>
            <person name="Markowitz V."/>
            <person name="Hugenholtz P."/>
            <person name="Klenk H."/>
            <person name="Kyrpides N."/>
        </authorList>
    </citation>
    <scope>NUCLEOTIDE SEQUENCE [LARGE SCALE GENOMIC DNA]</scope>
    <source>
        <strain evidence="15">ATCC 43766 / DSM 16922 / JCM 21250 / NBRC 16016 / NCTC 11634 / CL345/78</strain>
    </source>
</reference>
<dbReference type="STRING" id="865938.Weevi_1079"/>